<dbReference type="InterPro" id="IPR011013">
    <property type="entry name" value="Gal_mutarotase_sf_dom"/>
</dbReference>
<dbReference type="GO" id="GO:0030246">
    <property type="term" value="F:carbohydrate binding"/>
    <property type="evidence" value="ECO:0007669"/>
    <property type="project" value="InterPro"/>
</dbReference>
<dbReference type="InterPro" id="IPR025887">
    <property type="entry name" value="Glyco_hydro_31_N_dom"/>
</dbReference>
<comment type="caution">
    <text evidence="2">The sequence shown here is derived from an EMBL/GenBank/DDBJ whole genome shotgun (WGS) entry which is preliminary data.</text>
</comment>
<dbReference type="SUPFAM" id="SSF74650">
    <property type="entry name" value="Galactose mutarotase-like"/>
    <property type="match status" value="1"/>
</dbReference>
<evidence type="ECO:0000313" key="3">
    <source>
        <dbReference type="Proteomes" id="UP001152888"/>
    </source>
</evidence>
<dbReference type="Pfam" id="PF13802">
    <property type="entry name" value="Gal_mutarotas_2"/>
    <property type="match status" value="1"/>
</dbReference>
<gene>
    <name evidence="2" type="ORF">ACAOBT_LOCUS6037</name>
</gene>
<reference evidence="2" key="1">
    <citation type="submission" date="2022-03" db="EMBL/GenBank/DDBJ databases">
        <authorList>
            <person name="Sayadi A."/>
        </authorList>
    </citation>
    <scope>NUCLEOTIDE SEQUENCE</scope>
</reference>
<dbReference type="OrthoDB" id="3237269at2759"/>
<sequence length="205" mass="23445">MPSTAQWTYIKHNVNGDNTLVTVKLEIQKKTYSLFIGLLENHKVRLQLKDTSRGAKKRHEIKDVLYPDIPKSIRITTEDDDGFLTIVPNDATMRNHSVLIHKSPLVLNFTYNDKTLVVLNSSSLNMSYDKTIRDIGFTVKFEDAQKLYGLHHHAYNLELPDTTLKTVNGSHWNEPFRLWNSDARDFEADSPMALYGSVPAIYGHS</sequence>
<keyword evidence="3" id="KW-1185">Reference proteome</keyword>
<dbReference type="GO" id="GO:0005975">
    <property type="term" value="P:carbohydrate metabolic process"/>
    <property type="evidence" value="ECO:0007669"/>
    <property type="project" value="InterPro"/>
</dbReference>
<organism evidence="2 3">
    <name type="scientific">Acanthoscelides obtectus</name>
    <name type="common">Bean weevil</name>
    <name type="synonym">Bruchus obtectus</name>
    <dbReference type="NCBI Taxonomy" id="200917"/>
    <lineage>
        <taxon>Eukaryota</taxon>
        <taxon>Metazoa</taxon>
        <taxon>Ecdysozoa</taxon>
        <taxon>Arthropoda</taxon>
        <taxon>Hexapoda</taxon>
        <taxon>Insecta</taxon>
        <taxon>Pterygota</taxon>
        <taxon>Neoptera</taxon>
        <taxon>Endopterygota</taxon>
        <taxon>Coleoptera</taxon>
        <taxon>Polyphaga</taxon>
        <taxon>Cucujiformia</taxon>
        <taxon>Chrysomeloidea</taxon>
        <taxon>Chrysomelidae</taxon>
        <taxon>Bruchinae</taxon>
        <taxon>Bruchini</taxon>
        <taxon>Acanthoscelides</taxon>
    </lineage>
</organism>
<protein>
    <recommendedName>
        <fullName evidence="1">Glycoside hydrolase family 31 N-terminal domain-containing protein</fullName>
    </recommendedName>
</protein>
<dbReference type="EMBL" id="CAKOFQ010006720">
    <property type="protein sequence ID" value="CAH1964849.1"/>
    <property type="molecule type" value="Genomic_DNA"/>
</dbReference>
<dbReference type="GO" id="GO:0003824">
    <property type="term" value="F:catalytic activity"/>
    <property type="evidence" value="ECO:0007669"/>
    <property type="project" value="InterPro"/>
</dbReference>
<dbReference type="Gene3D" id="2.60.40.1760">
    <property type="entry name" value="glycosyl hydrolase (family 31)"/>
    <property type="match status" value="1"/>
</dbReference>
<accession>A0A9P0K701</accession>
<name>A0A9P0K701_ACAOB</name>
<dbReference type="Proteomes" id="UP001152888">
    <property type="component" value="Unassembled WGS sequence"/>
</dbReference>
<proteinExistence type="predicted"/>
<evidence type="ECO:0000259" key="1">
    <source>
        <dbReference type="Pfam" id="PF13802"/>
    </source>
</evidence>
<feature type="domain" description="Glycoside hydrolase family 31 N-terminal" evidence="1">
    <location>
        <begin position="36"/>
        <end position="205"/>
    </location>
</feature>
<dbReference type="AlphaFoldDB" id="A0A9P0K701"/>
<evidence type="ECO:0000313" key="2">
    <source>
        <dbReference type="EMBL" id="CAH1964849.1"/>
    </source>
</evidence>